<evidence type="ECO:0000256" key="2">
    <source>
        <dbReference type="SAM" id="SignalP"/>
    </source>
</evidence>
<organism evidence="3 4">
    <name type="scientific">Amphibalanus amphitrite</name>
    <name type="common">Striped barnacle</name>
    <name type="synonym">Balanus amphitrite</name>
    <dbReference type="NCBI Taxonomy" id="1232801"/>
    <lineage>
        <taxon>Eukaryota</taxon>
        <taxon>Metazoa</taxon>
        <taxon>Ecdysozoa</taxon>
        <taxon>Arthropoda</taxon>
        <taxon>Crustacea</taxon>
        <taxon>Multicrustacea</taxon>
        <taxon>Cirripedia</taxon>
        <taxon>Thoracica</taxon>
        <taxon>Thoracicalcarea</taxon>
        <taxon>Balanomorpha</taxon>
        <taxon>Balanoidea</taxon>
        <taxon>Balanidae</taxon>
        <taxon>Amphibalaninae</taxon>
        <taxon>Amphibalanus</taxon>
    </lineage>
</organism>
<evidence type="ECO:0000256" key="1">
    <source>
        <dbReference type="SAM" id="Phobius"/>
    </source>
</evidence>
<feature type="chain" id="PRO_5025334480" evidence="2">
    <location>
        <begin position="21"/>
        <end position="110"/>
    </location>
</feature>
<reference evidence="3 4" key="1">
    <citation type="submission" date="2019-07" db="EMBL/GenBank/DDBJ databases">
        <title>Draft genome assembly of a fouling barnacle, Amphibalanus amphitrite (Darwin, 1854): The first reference genome for Thecostraca.</title>
        <authorList>
            <person name="Kim W."/>
        </authorList>
    </citation>
    <scope>NUCLEOTIDE SEQUENCE [LARGE SCALE GENOMIC DNA]</scope>
    <source>
        <strain evidence="3">SNU_AA5</strain>
        <tissue evidence="3">Soma without cirri and trophi</tissue>
    </source>
</reference>
<name>A0A6A4VP48_AMPAM</name>
<feature type="signal peptide" evidence="2">
    <location>
        <begin position="1"/>
        <end position="20"/>
    </location>
</feature>
<evidence type="ECO:0000313" key="3">
    <source>
        <dbReference type="EMBL" id="KAF0291071.1"/>
    </source>
</evidence>
<evidence type="ECO:0000313" key="4">
    <source>
        <dbReference type="Proteomes" id="UP000440578"/>
    </source>
</evidence>
<keyword evidence="1" id="KW-0812">Transmembrane</keyword>
<comment type="caution">
    <text evidence="3">The sequence shown here is derived from an EMBL/GenBank/DDBJ whole genome shotgun (WGS) entry which is preliminary data.</text>
</comment>
<keyword evidence="4" id="KW-1185">Reference proteome</keyword>
<gene>
    <name evidence="3" type="ORF">FJT64_001167</name>
</gene>
<sequence>MRLSVTLALLAVGLTTLSDATFIIETAAAGTASTVGVGTAAGAAALAGIGGLVLGAGIVGAIALSRRGKRSVENALKEDAIFNLVASSDAYGCAMKLVCMLEAKDDESLS</sequence>
<keyword evidence="1" id="KW-1133">Transmembrane helix</keyword>
<keyword evidence="1" id="KW-0472">Membrane</keyword>
<dbReference type="EMBL" id="VIIS01001909">
    <property type="protein sequence ID" value="KAF0291071.1"/>
    <property type="molecule type" value="Genomic_DNA"/>
</dbReference>
<dbReference type="AlphaFoldDB" id="A0A6A4VP48"/>
<proteinExistence type="predicted"/>
<protein>
    <submittedName>
        <fullName evidence="3">Uncharacterized protein</fullName>
    </submittedName>
</protein>
<keyword evidence="2" id="KW-0732">Signal</keyword>
<feature type="transmembrane region" description="Helical" evidence="1">
    <location>
        <begin position="42"/>
        <end position="64"/>
    </location>
</feature>
<dbReference type="OrthoDB" id="6371713at2759"/>
<dbReference type="Proteomes" id="UP000440578">
    <property type="component" value="Unassembled WGS sequence"/>
</dbReference>
<accession>A0A6A4VP48</accession>